<dbReference type="PANTHER" id="PTHR12231">
    <property type="entry name" value="CTX-RELATED TYPE I TRANSMEMBRANE PROTEIN"/>
    <property type="match status" value="1"/>
</dbReference>
<dbReference type="PANTHER" id="PTHR12231:SF253">
    <property type="entry name" value="DPR-INTERACTING PROTEIN ETA, ISOFORM B-RELATED"/>
    <property type="match status" value="1"/>
</dbReference>
<dbReference type="InterPro" id="IPR003599">
    <property type="entry name" value="Ig_sub"/>
</dbReference>
<dbReference type="InterPro" id="IPR051170">
    <property type="entry name" value="Neural/epithelial_adhesion"/>
</dbReference>
<evidence type="ECO:0000313" key="7">
    <source>
        <dbReference type="Proteomes" id="UP000694552"/>
    </source>
</evidence>
<dbReference type="PROSITE" id="PS50835">
    <property type="entry name" value="IG_LIKE"/>
    <property type="match status" value="2"/>
</dbReference>
<reference evidence="6" key="1">
    <citation type="submission" date="2025-08" db="UniProtKB">
        <authorList>
            <consortium name="Ensembl"/>
        </authorList>
    </citation>
    <scope>IDENTIFICATION</scope>
</reference>
<evidence type="ECO:0000256" key="2">
    <source>
        <dbReference type="ARBA" id="ARBA00022737"/>
    </source>
</evidence>
<dbReference type="InterPro" id="IPR036179">
    <property type="entry name" value="Ig-like_dom_sf"/>
</dbReference>
<dbReference type="FunFam" id="2.60.40.10:FF:000186">
    <property type="entry name" value="Hemicentin 1"/>
    <property type="match status" value="1"/>
</dbReference>
<dbReference type="Proteomes" id="UP000694552">
    <property type="component" value="Unplaced"/>
</dbReference>
<feature type="domain" description="Ig-like" evidence="5">
    <location>
        <begin position="159"/>
        <end position="202"/>
    </location>
</feature>
<dbReference type="Ensembl" id="ENSOSUT00000019258.1">
    <property type="protein sequence ID" value="ENSOSUP00000018641.1"/>
    <property type="gene ID" value="ENSOSUG00000013174.1"/>
</dbReference>
<evidence type="ECO:0000313" key="6">
    <source>
        <dbReference type="Ensembl" id="ENSOSUP00000018641.1"/>
    </source>
</evidence>
<dbReference type="AlphaFoldDB" id="A0A8C8BCA5"/>
<keyword evidence="7" id="KW-1185">Reference proteome</keyword>
<keyword evidence="4" id="KW-0393">Immunoglobulin domain</keyword>
<dbReference type="SMART" id="SM00408">
    <property type="entry name" value="IGc2"/>
    <property type="match status" value="1"/>
</dbReference>
<proteinExistence type="predicted"/>
<organism evidence="6 7">
    <name type="scientific">Otus sunia</name>
    <name type="common">Oriental scops-owl</name>
    <dbReference type="NCBI Taxonomy" id="257818"/>
    <lineage>
        <taxon>Eukaryota</taxon>
        <taxon>Metazoa</taxon>
        <taxon>Chordata</taxon>
        <taxon>Craniata</taxon>
        <taxon>Vertebrata</taxon>
        <taxon>Euteleostomi</taxon>
        <taxon>Archelosauria</taxon>
        <taxon>Archosauria</taxon>
        <taxon>Dinosauria</taxon>
        <taxon>Saurischia</taxon>
        <taxon>Theropoda</taxon>
        <taxon>Coelurosauria</taxon>
        <taxon>Aves</taxon>
        <taxon>Neognathae</taxon>
        <taxon>Neoaves</taxon>
        <taxon>Telluraves</taxon>
        <taxon>Strigiformes</taxon>
        <taxon>Strigidae</taxon>
        <taxon>Otus</taxon>
    </lineage>
</organism>
<reference evidence="6" key="2">
    <citation type="submission" date="2025-09" db="UniProtKB">
        <authorList>
            <consortium name="Ensembl"/>
        </authorList>
    </citation>
    <scope>IDENTIFICATION</scope>
</reference>
<evidence type="ECO:0000256" key="3">
    <source>
        <dbReference type="ARBA" id="ARBA00023157"/>
    </source>
</evidence>
<accession>A0A8C8BCA5</accession>
<dbReference type="SMART" id="SM00409">
    <property type="entry name" value="IG"/>
    <property type="match status" value="1"/>
</dbReference>
<dbReference type="Pfam" id="PF07679">
    <property type="entry name" value="I-set"/>
    <property type="match status" value="3"/>
</dbReference>
<evidence type="ECO:0000256" key="4">
    <source>
        <dbReference type="ARBA" id="ARBA00023319"/>
    </source>
</evidence>
<dbReference type="InterPro" id="IPR013783">
    <property type="entry name" value="Ig-like_fold"/>
</dbReference>
<dbReference type="Gene3D" id="2.60.40.10">
    <property type="entry name" value="Immunoglobulins"/>
    <property type="match status" value="3"/>
</dbReference>
<keyword evidence="2" id="KW-0677">Repeat</keyword>
<dbReference type="InterPro" id="IPR007110">
    <property type="entry name" value="Ig-like_dom"/>
</dbReference>
<protein>
    <recommendedName>
        <fullName evidence="5">Ig-like domain-containing protein</fullName>
    </recommendedName>
</protein>
<keyword evidence="1" id="KW-0732">Signal</keyword>
<dbReference type="SUPFAM" id="SSF48726">
    <property type="entry name" value="Immunoglobulin"/>
    <property type="match status" value="2"/>
</dbReference>
<evidence type="ECO:0000256" key="1">
    <source>
        <dbReference type="ARBA" id="ARBA00022729"/>
    </source>
</evidence>
<evidence type="ECO:0000259" key="5">
    <source>
        <dbReference type="PROSITE" id="PS50835"/>
    </source>
</evidence>
<dbReference type="InterPro" id="IPR013098">
    <property type="entry name" value="Ig_I-set"/>
</dbReference>
<feature type="domain" description="Ig-like" evidence="5">
    <location>
        <begin position="7"/>
        <end position="100"/>
    </location>
</feature>
<name>A0A8C8BCA5_9STRI</name>
<sequence>LYLSALPLSSSEGWQNTAIANSEYVVPVDQSVTLQCEAEGYPGPEISWHKDGEQITESIRRRILSTGALQIVFVQPGDAGRYTCIAANLAGSSSSSMELAVLSKWDCMGTMLVVFCRIYHIYHQHAFFQPEDAGSYTCVANNAAGEDTHTVTLIVHVLPAFTELPGDIALTKGEQLRLTCKATGIPVPKITWTFNNNIIPGG</sequence>
<keyword evidence="3" id="KW-1015">Disulfide bond</keyword>
<dbReference type="InterPro" id="IPR003598">
    <property type="entry name" value="Ig_sub2"/>
</dbReference>